<evidence type="ECO:0000259" key="1">
    <source>
        <dbReference type="Pfam" id="PF08031"/>
    </source>
</evidence>
<sequence>MSALVAAGESRTSPFSAIGLHHFHGAATRVPVDATAFGIRTPHLSVEIASVWQPGDDPAVHQEWADATSAAVGALALPGGYANIMLGAQFADQVAHAYGPNAARLREVKDRYDPDRVFTAIPLPLDEG</sequence>
<organism evidence="2 3">
    <name type="scientific">Gordonia araii NBRC 100433</name>
    <dbReference type="NCBI Taxonomy" id="1073574"/>
    <lineage>
        <taxon>Bacteria</taxon>
        <taxon>Bacillati</taxon>
        <taxon>Actinomycetota</taxon>
        <taxon>Actinomycetes</taxon>
        <taxon>Mycobacteriales</taxon>
        <taxon>Gordoniaceae</taxon>
        <taxon>Gordonia</taxon>
    </lineage>
</organism>
<accession>G7H213</accession>
<dbReference type="Gene3D" id="3.40.462.20">
    <property type="match status" value="1"/>
</dbReference>
<dbReference type="GO" id="GO:0050660">
    <property type="term" value="F:flavin adenine dinucleotide binding"/>
    <property type="evidence" value="ECO:0007669"/>
    <property type="project" value="InterPro"/>
</dbReference>
<name>G7H213_9ACTN</name>
<dbReference type="EMBL" id="BAEE01000048">
    <property type="protein sequence ID" value="GAB09888.1"/>
    <property type="molecule type" value="Genomic_DNA"/>
</dbReference>
<dbReference type="InterPro" id="IPR012951">
    <property type="entry name" value="BBE"/>
</dbReference>
<proteinExistence type="predicted"/>
<comment type="caution">
    <text evidence="2">The sequence shown here is derived from an EMBL/GenBank/DDBJ whole genome shotgun (WGS) entry which is preliminary data.</text>
</comment>
<dbReference type="GO" id="GO:0016491">
    <property type="term" value="F:oxidoreductase activity"/>
    <property type="evidence" value="ECO:0007669"/>
    <property type="project" value="InterPro"/>
</dbReference>
<reference evidence="2 3" key="1">
    <citation type="submission" date="2011-11" db="EMBL/GenBank/DDBJ databases">
        <title>Whole genome shotgun sequence of Gordonia araii NBRC 100433.</title>
        <authorList>
            <person name="Yoshida Y."/>
            <person name="Hosoyama A."/>
            <person name="Tsuchikane K."/>
            <person name="Katsumata H."/>
            <person name="Yamazaki S."/>
            <person name="Fujita N."/>
        </authorList>
    </citation>
    <scope>NUCLEOTIDE SEQUENCE [LARGE SCALE GENOMIC DNA]</scope>
    <source>
        <strain evidence="2 3">NBRC 100433</strain>
    </source>
</reference>
<dbReference type="RefSeq" id="WP_007321963.1">
    <property type="nucleotide sequence ID" value="NZ_BAEE01000048.1"/>
</dbReference>
<dbReference type="AlphaFoldDB" id="G7H213"/>
<dbReference type="STRING" id="1073574.GOARA_048_00900"/>
<dbReference type="Proteomes" id="UP000035088">
    <property type="component" value="Unassembled WGS sequence"/>
</dbReference>
<evidence type="ECO:0000313" key="3">
    <source>
        <dbReference type="Proteomes" id="UP000035088"/>
    </source>
</evidence>
<feature type="domain" description="Berberine/berberine-like" evidence="1">
    <location>
        <begin position="82"/>
        <end position="119"/>
    </location>
</feature>
<protein>
    <submittedName>
        <fullName evidence="2">Oxidoreductase</fullName>
    </submittedName>
</protein>
<gene>
    <name evidence="2" type="ORF">GOARA_048_00900</name>
</gene>
<evidence type="ECO:0000313" key="2">
    <source>
        <dbReference type="EMBL" id="GAB09888.1"/>
    </source>
</evidence>
<dbReference type="Pfam" id="PF08031">
    <property type="entry name" value="BBE"/>
    <property type="match status" value="1"/>
</dbReference>
<keyword evidence="3" id="KW-1185">Reference proteome</keyword>